<evidence type="ECO:0000256" key="8">
    <source>
        <dbReference type="ARBA" id="ARBA00022844"/>
    </source>
</evidence>
<evidence type="ECO:0000256" key="1">
    <source>
        <dbReference type="ARBA" id="ARBA00022561"/>
    </source>
</evidence>
<evidence type="ECO:0000256" key="7">
    <source>
        <dbReference type="ARBA" id="ARBA00022837"/>
    </source>
</evidence>
<evidence type="ECO:0000256" key="4">
    <source>
        <dbReference type="ARBA" id="ARBA00022723"/>
    </source>
</evidence>
<dbReference type="HAMAP" id="MF_04130">
    <property type="entry name" value="Rota_VP7"/>
    <property type="match status" value="1"/>
</dbReference>
<dbReference type="GO" id="GO:0046872">
    <property type="term" value="F:metal ion binding"/>
    <property type="evidence" value="ECO:0007669"/>
    <property type="project" value="UniProtKB-KW"/>
</dbReference>
<dbReference type="EMBL" id="MF522387">
    <property type="protein sequence ID" value="ASV45331.1"/>
    <property type="molecule type" value="Genomic_RNA"/>
</dbReference>
<keyword evidence="3 12" id="KW-1146">T=13 icosahedral capsid protein</keyword>
<evidence type="ECO:0000256" key="9">
    <source>
        <dbReference type="ARBA" id="ARBA00023157"/>
    </source>
</evidence>
<evidence type="ECO:0000256" key="3">
    <source>
        <dbReference type="ARBA" id="ARBA00022708"/>
    </source>
</evidence>
<gene>
    <name evidence="14" type="primary">VP7</name>
</gene>
<dbReference type="InterPro" id="IPR001963">
    <property type="entry name" value="VP7"/>
</dbReference>
<evidence type="ECO:0000256" key="5">
    <source>
        <dbReference type="ARBA" id="ARBA00022729"/>
    </source>
</evidence>
<keyword evidence="5" id="KW-0732">Signal</keyword>
<comment type="subcellular location">
    <subcellularLocation>
        <location evidence="12">Virion</location>
    </subcellularLocation>
    <subcellularLocation>
        <location evidence="12">Host endoplasmic reticulum lumen</location>
    </subcellularLocation>
    <text evidence="12">The outer layer contains 780 copies of VP7, grouped as 260 trimers. Immature double-layered particles assembled in the cytoplasm bud across the membrane of the endoplasmic reticulum, acquiring during this process a transient lipid membrane that is modified with the ER resident viral glycoproteins NSP4 and VP7; these enveloped particles also contain VP4. As the particles move towards the interior of the ER cisternae, the transient lipid membrane and the non-structural protein NSP4 are lost, while the virus surface proteins VP4 and VP7 rearrange to form the outermost virus protein layer, yielding mature infectious triple-layered particles.</text>
</comment>
<reference evidence="14" key="1">
    <citation type="submission" date="2017-07" db="EMBL/GenBank/DDBJ databases">
        <title>Global phylogenetic analysis and classification of rotavirus B VP7 sequences and the porcine rotavirus B VP7 sequences evolution in United States.</title>
        <authorList>
            <person name="Chen F."/>
            <person name="Marthaler D.P."/>
        </authorList>
    </citation>
    <scope>NUCLEOTIDE SEQUENCE</scope>
    <source>
        <strain evidence="13">RVB/Pig-wt/USA/MN-125/2014</strain>
        <strain evidence="14">RVB/Pig-wt/USA/MN-126/2014</strain>
    </source>
</reference>
<evidence type="ECO:0000256" key="10">
    <source>
        <dbReference type="ARBA" id="ARBA00023180"/>
    </source>
</evidence>
<proteinExistence type="inferred from homology"/>
<dbReference type="EMBL" id="MF522388">
    <property type="protein sequence ID" value="ASV45332.1"/>
    <property type="molecule type" value="Genomic_RNA"/>
</dbReference>
<keyword evidence="7 12" id="KW-0106">Calcium</keyword>
<evidence type="ECO:0000256" key="6">
    <source>
        <dbReference type="ARBA" id="ARBA00022770"/>
    </source>
</evidence>
<evidence type="ECO:0000256" key="2">
    <source>
        <dbReference type="ARBA" id="ARBA00022581"/>
    </source>
</evidence>
<accession>A0A510A1L3</accession>
<keyword evidence="6 12" id="KW-1152">Outer capsid protein</keyword>
<keyword evidence="4 12" id="KW-0479">Metal-binding</keyword>
<protein>
    <recommendedName>
        <fullName evidence="12">Outer capsid glycoprotein VP7</fullName>
    </recommendedName>
</protein>
<dbReference type="GO" id="GO:0044166">
    <property type="term" value="C:host cell endoplasmic reticulum lumen"/>
    <property type="evidence" value="ECO:0007669"/>
    <property type="project" value="UniProtKB-SubCell"/>
</dbReference>
<comment type="subunit">
    <text evidence="12">Homotrimer; disulfide-linked. 2 Ca(2+) ions bound at each subunit interface in the trimer hold the trimer together. Interacts with the intermediate capsid protein VP6. Interacts with the outer capsid protein VP5*.</text>
</comment>
<evidence type="ECO:0000256" key="11">
    <source>
        <dbReference type="ARBA" id="ARBA00023184"/>
    </source>
</evidence>
<keyword evidence="10 12" id="KW-0325">Glycoprotein</keyword>
<evidence type="ECO:0000313" key="14">
    <source>
        <dbReference type="EMBL" id="ASV45332.1"/>
    </source>
</evidence>
<evidence type="ECO:0000313" key="13">
    <source>
        <dbReference type="EMBL" id="ASV45331.1"/>
    </source>
</evidence>
<name>A0A510A1L3_9REOV</name>
<evidence type="ECO:0000256" key="12">
    <source>
        <dbReference type="HAMAP-Rule" id="MF_04130"/>
    </source>
</evidence>
<keyword evidence="8 12" id="KW-0946">Virion</keyword>
<keyword evidence="2 12" id="KW-0945">Host-virus interaction</keyword>
<keyword evidence="11 12" id="KW-1038">Host endoplasmic reticulum</keyword>
<keyword evidence="1 12" id="KW-0167">Capsid protein</keyword>
<dbReference type="GO" id="GO:0016020">
    <property type="term" value="C:membrane"/>
    <property type="evidence" value="ECO:0007669"/>
    <property type="project" value="InterPro"/>
</dbReference>
<dbReference type="GO" id="GO:0039621">
    <property type="term" value="C:T=13 icosahedral viral capsid"/>
    <property type="evidence" value="ECO:0007669"/>
    <property type="project" value="UniProtKB-UniRule"/>
</dbReference>
<dbReference type="Pfam" id="PF05868">
    <property type="entry name" value="Rotavirus_VP7"/>
    <property type="match status" value="1"/>
</dbReference>
<dbReference type="GO" id="GO:0039624">
    <property type="term" value="C:viral outer capsid"/>
    <property type="evidence" value="ECO:0007669"/>
    <property type="project" value="UniProtKB-UniRule"/>
</dbReference>
<comment type="similarity">
    <text evidence="12">Belongs to the rotavirus VP7 family.</text>
</comment>
<keyword evidence="9 12" id="KW-1015">Disulfide bond</keyword>
<organism evidence="14">
    <name type="scientific">Rotavirus B</name>
    <dbReference type="NCBI Taxonomy" id="28876"/>
    <lineage>
        <taxon>Viruses</taxon>
        <taxon>Riboviria</taxon>
        <taxon>Orthornavirae</taxon>
        <taxon>Duplornaviricota</taxon>
        <taxon>Resentoviricetes</taxon>
        <taxon>Reovirales</taxon>
        <taxon>Sedoreoviridae</taxon>
        <taxon>Rotavirus</taxon>
        <taxon>Rotavirus betagastroenteritidis</taxon>
    </lineage>
</organism>
<comment type="function">
    <text evidence="12">Calcium-binding protein that interacts with rotavirus cell receptors once the initial attachment by VP4 has been achieved. Rotavirus attachment and entry into the host cell probably involves multiple sequential contacts between the outer capsid proteins VP4 and VP7, and the cell receptors. Following entry into the host cell, low intracellular or intravesicular Ca(2+) concentration probably causes the calcium-stabilized VP7 trimers to dissociate from the virion. This step is probably necessary for the membrane-disrupting entry step and the release of VP4, which is locked onto the virion by VP7.</text>
</comment>
<sequence>MAFTLLLVLAACAHAQLNIIPALTPEICILYGNDQENEAKMFMGNFSQIFETYNSVTLTFQSYDTTQCNVIESLSKYDFSACQYLAVDVANSDMDFNTFLQSENNCSEYSADKIHYLQLPRNEEWFVYAKKLKFCPLSDSLIGMYCDTQLPSTYFNLSTTSTYEVTDIPEFTQMGYTFHSTDKFYVCKRITETKWISYYLFYRDEIPSGTISRQINWGNVWSNFKKIAQVIYKILDIFYNNSRTVEPRA</sequence>
<dbReference type="InterPro" id="IPR008818">
    <property type="entry name" value="Rotavirus_VP7"/>
</dbReference>